<dbReference type="InterPro" id="IPR001584">
    <property type="entry name" value="Integrase_cat-core"/>
</dbReference>
<evidence type="ECO:0000313" key="2">
    <source>
        <dbReference type="EMBL" id="MEI5614655.1"/>
    </source>
</evidence>
<dbReference type="SUPFAM" id="SSF53098">
    <property type="entry name" value="Ribonuclease H-like"/>
    <property type="match status" value="1"/>
</dbReference>
<dbReference type="InterPro" id="IPR012337">
    <property type="entry name" value="RNaseH-like_sf"/>
</dbReference>
<accession>A0ABU8GN80</accession>
<protein>
    <submittedName>
        <fullName evidence="2">Integrase core domain-containing protein</fullName>
    </submittedName>
</protein>
<organism evidence="2 3">
    <name type="scientific">Streptomyces brasiliscabiei</name>
    <dbReference type="NCBI Taxonomy" id="2736302"/>
    <lineage>
        <taxon>Bacteria</taxon>
        <taxon>Bacillati</taxon>
        <taxon>Actinomycetota</taxon>
        <taxon>Actinomycetes</taxon>
        <taxon>Kitasatosporales</taxon>
        <taxon>Streptomycetaceae</taxon>
        <taxon>Streptomyces</taxon>
    </lineage>
</organism>
<sequence>MPSLMEALEALEARRAEVLGQVERLREQISFDNAVSEAFNSVLKAEGVHRHRFATRSEARLKIATWITDFYNTRRIHSVCDFASPVDFEQQYWAQQVRQQAAQIVSTLRGD</sequence>
<evidence type="ECO:0000313" key="3">
    <source>
        <dbReference type="Proteomes" id="UP001365781"/>
    </source>
</evidence>
<feature type="domain" description="Integrase catalytic" evidence="1">
    <location>
        <begin position="32"/>
        <end position="85"/>
    </location>
</feature>
<dbReference type="PANTHER" id="PTHR46889">
    <property type="entry name" value="TRANSPOSASE INSF FOR INSERTION SEQUENCE IS3B-RELATED"/>
    <property type="match status" value="1"/>
</dbReference>
<dbReference type="Proteomes" id="UP001365781">
    <property type="component" value="Unassembled WGS sequence"/>
</dbReference>
<dbReference type="Pfam" id="PF13683">
    <property type="entry name" value="rve_3"/>
    <property type="match status" value="1"/>
</dbReference>
<dbReference type="PANTHER" id="PTHR46889:SF4">
    <property type="entry name" value="TRANSPOSASE INSO FOR INSERTION SEQUENCE ELEMENT IS911B-RELATED"/>
    <property type="match status" value="1"/>
</dbReference>
<dbReference type="InterPro" id="IPR050900">
    <property type="entry name" value="Transposase_IS3/IS150/IS904"/>
</dbReference>
<gene>
    <name evidence="2" type="ORF">WB403_36560</name>
</gene>
<keyword evidence="3" id="KW-1185">Reference proteome</keyword>
<proteinExistence type="predicted"/>
<dbReference type="RefSeq" id="WP_336542609.1">
    <property type="nucleotide sequence ID" value="NZ_JBBAYL010000029.1"/>
</dbReference>
<reference evidence="2 3" key="1">
    <citation type="submission" date="2024-03" db="EMBL/GenBank/DDBJ databases">
        <title>First Report of Pectobacterium brasiliscabiei causing potato scab in china.</title>
        <authorList>
            <person name="Handique U."/>
        </authorList>
    </citation>
    <scope>NUCLEOTIDE SEQUENCE [LARGE SCALE GENOMIC DNA]</scope>
    <source>
        <strain evidence="2 3">ZRIMU1503</strain>
    </source>
</reference>
<name>A0ABU8GN80_9ACTN</name>
<comment type="caution">
    <text evidence="2">The sequence shown here is derived from an EMBL/GenBank/DDBJ whole genome shotgun (WGS) entry which is preliminary data.</text>
</comment>
<dbReference type="EMBL" id="JBBAYM010000030">
    <property type="protein sequence ID" value="MEI5614655.1"/>
    <property type="molecule type" value="Genomic_DNA"/>
</dbReference>
<evidence type="ECO:0000259" key="1">
    <source>
        <dbReference type="Pfam" id="PF13683"/>
    </source>
</evidence>